<keyword evidence="5" id="KW-1185">Reference proteome</keyword>
<dbReference type="STRING" id="1993.SAMN04489713_118163"/>
<proteinExistence type="predicted"/>
<name>A0A1I5TWL4_9ACTN</name>
<dbReference type="InParanoid" id="A0A1I5TWL4"/>
<evidence type="ECO:0000256" key="2">
    <source>
        <dbReference type="SAM" id="Phobius"/>
    </source>
</evidence>
<keyword evidence="3" id="KW-0732">Signal</keyword>
<organism evidence="4 5">
    <name type="scientific">Actinomadura madurae</name>
    <dbReference type="NCBI Taxonomy" id="1993"/>
    <lineage>
        <taxon>Bacteria</taxon>
        <taxon>Bacillati</taxon>
        <taxon>Actinomycetota</taxon>
        <taxon>Actinomycetes</taxon>
        <taxon>Streptosporangiales</taxon>
        <taxon>Thermomonosporaceae</taxon>
        <taxon>Actinomadura</taxon>
    </lineage>
</organism>
<keyword evidence="2" id="KW-0812">Transmembrane</keyword>
<protein>
    <recommendedName>
        <fullName evidence="6">IPT/TIG domain-containing protein</fullName>
    </recommendedName>
</protein>
<dbReference type="AlphaFoldDB" id="A0A1I5TWL4"/>
<feature type="compositionally biased region" description="Low complexity" evidence="1">
    <location>
        <begin position="186"/>
        <end position="216"/>
    </location>
</feature>
<evidence type="ECO:0008006" key="6">
    <source>
        <dbReference type="Google" id="ProtNLM"/>
    </source>
</evidence>
<dbReference type="Proteomes" id="UP000183413">
    <property type="component" value="Unassembled WGS sequence"/>
</dbReference>
<feature type="region of interest" description="Disordered" evidence="1">
    <location>
        <begin position="147"/>
        <end position="223"/>
    </location>
</feature>
<sequence length="268" mass="26482">MPNSSSIFRGAAAAVAVAVLTLALLVPAPPAFAASVSVSPTSGVDPGGQTITVRGSGFDPDRNNGFGVYVVFGPRRADWTTNANAYQAATWVHRGASAGAGQAPMTASGGFSVGLSVKARYTDGDGRKVDCLTTRCYVITMAAHGVPDRGQDTVTPITFRGSKAGGGQGVDGSSGSSGAKKGDGGSSPASTPKPGAPSASSSGSPAAGAAPREGAAVDASPAAGVERTVRGGRATTAWPFLATTGAALIAVIAARRWGRRRAARRGAP</sequence>
<evidence type="ECO:0000256" key="1">
    <source>
        <dbReference type="SAM" id="MobiDB-lite"/>
    </source>
</evidence>
<dbReference type="RefSeq" id="WP_256255684.1">
    <property type="nucleotide sequence ID" value="NZ_FOVH01000018.1"/>
</dbReference>
<feature type="signal peptide" evidence="3">
    <location>
        <begin position="1"/>
        <end position="33"/>
    </location>
</feature>
<feature type="transmembrane region" description="Helical" evidence="2">
    <location>
        <begin position="237"/>
        <end position="255"/>
    </location>
</feature>
<dbReference type="CDD" id="cd00603">
    <property type="entry name" value="IPT_PCSR"/>
    <property type="match status" value="1"/>
</dbReference>
<dbReference type="Gene3D" id="2.60.40.230">
    <property type="entry name" value="Neocarzinostatin-like"/>
    <property type="match status" value="1"/>
</dbReference>
<keyword evidence="2" id="KW-1133">Transmembrane helix</keyword>
<feature type="chain" id="PRO_5010246062" description="IPT/TIG domain-containing protein" evidence="3">
    <location>
        <begin position="34"/>
        <end position="268"/>
    </location>
</feature>
<reference evidence="4 5" key="1">
    <citation type="submission" date="2016-10" db="EMBL/GenBank/DDBJ databases">
        <authorList>
            <person name="de Groot N.N."/>
        </authorList>
    </citation>
    <scope>NUCLEOTIDE SEQUENCE [LARGE SCALE GENOMIC DNA]</scope>
    <source>
        <strain evidence="4 5">DSM 43067</strain>
    </source>
</reference>
<feature type="compositionally biased region" description="Gly residues" evidence="1">
    <location>
        <begin position="163"/>
        <end position="172"/>
    </location>
</feature>
<evidence type="ECO:0000256" key="3">
    <source>
        <dbReference type="SAM" id="SignalP"/>
    </source>
</evidence>
<evidence type="ECO:0000313" key="4">
    <source>
        <dbReference type="EMBL" id="SFP87470.1"/>
    </source>
</evidence>
<accession>A0A1I5TWL4</accession>
<dbReference type="eggNOG" id="COG3391">
    <property type="taxonomic scope" value="Bacteria"/>
</dbReference>
<gene>
    <name evidence="4" type="ORF">SAMN04489713_118163</name>
</gene>
<evidence type="ECO:0000313" key="5">
    <source>
        <dbReference type="Proteomes" id="UP000183413"/>
    </source>
</evidence>
<dbReference type="SUPFAM" id="SSF49319">
    <property type="entry name" value="Actinoxanthin-like"/>
    <property type="match status" value="1"/>
</dbReference>
<keyword evidence="2" id="KW-0472">Membrane</keyword>
<dbReference type="InterPro" id="IPR027273">
    <property type="entry name" value="Neocarzinostatin-like"/>
</dbReference>
<dbReference type="EMBL" id="FOVH01000018">
    <property type="protein sequence ID" value="SFP87470.1"/>
    <property type="molecule type" value="Genomic_DNA"/>
</dbReference>